<name>A0A1M6HMQ5_9FIRM</name>
<protein>
    <recommendedName>
        <fullName evidence="3">Phage Mu protein F like protein</fullName>
    </recommendedName>
</protein>
<accession>A0A1M6HMQ5</accession>
<organism evidence="1 2">
    <name type="scientific">Propionispora hippei DSM 15287</name>
    <dbReference type="NCBI Taxonomy" id="1123003"/>
    <lineage>
        <taxon>Bacteria</taxon>
        <taxon>Bacillati</taxon>
        <taxon>Bacillota</taxon>
        <taxon>Negativicutes</taxon>
        <taxon>Selenomonadales</taxon>
        <taxon>Sporomusaceae</taxon>
        <taxon>Propionispora</taxon>
    </lineage>
</organism>
<reference evidence="1 2" key="1">
    <citation type="submission" date="2016-11" db="EMBL/GenBank/DDBJ databases">
        <authorList>
            <person name="Varghese N."/>
            <person name="Submissions S."/>
        </authorList>
    </citation>
    <scope>NUCLEOTIDE SEQUENCE [LARGE SCALE GENOMIC DNA]</scope>
    <source>
        <strain evidence="1 2">DSM 15287</strain>
    </source>
</reference>
<evidence type="ECO:0008006" key="3">
    <source>
        <dbReference type="Google" id="ProtNLM"/>
    </source>
</evidence>
<evidence type="ECO:0000313" key="1">
    <source>
        <dbReference type="EMBL" id="SHJ23503.1"/>
    </source>
</evidence>
<keyword evidence="2" id="KW-1185">Reference proteome</keyword>
<gene>
    <name evidence="1" type="ORF">SAMN02745170_02039</name>
</gene>
<sequence length="322" mass="35913">MSRDLDEIRAAAGSYYRWALQARKRYLLLLQQTDKTIADLYLASVRRILTEYRSGRNKGLRYLLEVIGDDVKKLNLDLGNKIDKAIGNGAEAGLTFSLAVSLDVLRKADMQTEPMIRAYAFQRKRAVAISYARAYKDGLKLSERIWNITEGNKQVISDIVRAGIGEDAVNVAKALQTYVKSGSTRMAAEYPGMIKRMGSRIPLNLDYNALRLARTELTAAYGEGTLAGAKASPAIGKVRWVLSSSHPRPDICDTYAEGGEGHGVYSVDDCPPYPAHPNCLCTLQPEPEDTGDLIKRLKQWRAAPGSQPDIESWYQQNYRMFE</sequence>
<dbReference type="Proteomes" id="UP000322917">
    <property type="component" value="Unassembled WGS sequence"/>
</dbReference>
<proteinExistence type="predicted"/>
<dbReference type="EMBL" id="FQZD01000014">
    <property type="protein sequence ID" value="SHJ23503.1"/>
    <property type="molecule type" value="Genomic_DNA"/>
</dbReference>
<dbReference type="AlphaFoldDB" id="A0A1M6HMQ5"/>
<evidence type="ECO:0000313" key="2">
    <source>
        <dbReference type="Proteomes" id="UP000322917"/>
    </source>
</evidence>